<keyword evidence="1" id="KW-0175">Coiled coil</keyword>
<gene>
    <name evidence="3" type="ORF">HYG82_03050</name>
</gene>
<keyword evidence="4" id="KW-1185">Reference proteome</keyword>
<reference evidence="3 4" key="1">
    <citation type="submission" date="2020-07" db="EMBL/GenBank/DDBJ databases">
        <authorList>
            <person name="Cui H."/>
        </authorList>
    </citation>
    <scope>NUCLEOTIDE SEQUENCE [LARGE SCALE GENOMIC DNA]</scope>
    <source>
        <strain evidence="3 4">YPL8</strain>
    </source>
</reference>
<sequence length="176" mass="19290">MPLKTKTYDLTEEIQRLEEQIDEVDAILKEIDDNGNPQSQAFQGERSGLEAALEGVRWARDDAFDADYAPMWDESVGEITLAGLTAGESAAIEDDLNGGGAGAARIYQVAKGTVDAPYVDDDMSEDERIGAVSQLPDSYVRWAQARTDELSSVSGNGKKSYRELYEESQQDNSNQT</sequence>
<dbReference type="GeneID" id="56032235"/>
<evidence type="ECO:0000256" key="1">
    <source>
        <dbReference type="SAM" id="Coils"/>
    </source>
</evidence>
<dbReference type="RefSeq" id="WP_179259635.1">
    <property type="nucleotide sequence ID" value="NZ_CP058601.1"/>
</dbReference>
<evidence type="ECO:0000256" key="2">
    <source>
        <dbReference type="SAM" id="MobiDB-lite"/>
    </source>
</evidence>
<protein>
    <submittedName>
        <fullName evidence="3">Uncharacterized protein</fullName>
    </submittedName>
</protein>
<dbReference type="KEGG" id="haly:HYG82_03050"/>
<dbReference type="AlphaFoldDB" id="A0A7D5GLQ2"/>
<evidence type="ECO:0000313" key="3">
    <source>
        <dbReference type="EMBL" id="QLG47893.1"/>
    </source>
</evidence>
<feature type="coiled-coil region" evidence="1">
    <location>
        <begin position="7"/>
        <end position="34"/>
    </location>
</feature>
<accession>A0A7D5GLQ2</accession>
<proteinExistence type="predicted"/>
<evidence type="ECO:0000313" key="4">
    <source>
        <dbReference type="Proteomes" id="UP000509241"/>
    </source>
</evidence>
<name>A0A7D5GLQ2_9EURY</name>
<dbReference type="Proteomes" id="UP000509241">
    <property type="component" value="Chromosome"/>
</dbReference>
<dbReference type="OrthoDB" id="202810at2157"/>
<dbReference type="EMBL" id="CP058601">
    <property type="protein sequence ID" value="QLG47893.1"/>
    <property type="molecule type" value="Genomic_DNA"/>
</dbReference>
<organism evidence="3 4">
    <name type="scientific">Natrinema halophilum</name>
    <dbReference type="NCBI Taxonomy" id="1699371"/>
    <lineage>
        <taxon>Archaea</taxon>
        <taxon>Methanobacteriati</taxon>
        <taxon>Methanobacteriota</taxon>
        <taxon>Stenosarchaea group</taxon>
        <taxon>Halobacteria</taxon>
        <taxon>Halobacteriales</taxon>
        <taxon>Natrialbaceae</taxon>
        <taxon>Natrinema</taxon>
    </lineage>
</organism>
<feature type="region of interest" description="Disordered" evidence="2">
    <location>
        <begin position="148"/>
        <end position="176"/>
    </location>
</feature>